<accession>A0A1L3J582</accession>
<dbReference type="Pfam" id="PF12969">
    <property type="entry name" value="DUF3857"/>
    <property type="match status" value="1"/>
</dbReference>
<sequence>MFYKLPILIMLFVSTSMLSNDFRFGKVSVEEVAQKEHHLEPESDAAILYKYRRTYFNYVPNSGFELVTEVHERIKIYNKEGFDWATKDVKLYISDKDETISGIKAYTYNLVNGEVEKTKLDRKEIIREETNKYYETVKFTMPAVKEGSVIEYEYKITSPYLSNISDTKIQFTIPVNKLEETIAIPEYIIFQKYFNPRSVIDIKLKEGSKFFSHRDLKFTENTYDLELEDIPALKPEPFVDYIKNYAAFIKWELQMTNFPNSLVQNYSQTWENVTKSIYDDVGLKYEIARTNFFEKDIDALLEGVSAPLEKMGLIYNFVKTKVAWDGFVGFVPDKGIRKAYIDGKGNVADMNLLLITMLKYAGLDANPILASTPDNGIPLYPTRNGFNYLISGVTMGNQIYLMDASDYTAGIGQLPKRARNWRGRMLRSDGSSDWISLLPANQSVQRSSINLQYKDDKLVGSYYKHLDGLLAKNYRDERYSYSEDKLTEVVKDKLKGFEVEEISVDNLNTPGAKIKEEFKFSGQSGFEVIGDNIYLRPLLFETTRENPFKGDTRNYPVFFDFEKLLITDLNFFVPEGYEVVSLPENIAASLENNTAKFTYSVAHKGNFMRIRSHIEINQPLFSAADYESLKNFYSLIVEKQNETIVLGKISEDGTNQSTGSGR</sequence>
<name>A0A1L3J582_9FLAO</name>
<dbReference type="Gene3D" id="2.60.120.1130">
    <property type="match status" value="1"/>
</dbReference>
<dbReference type="InterPro" id="IPR024618">
    <property type="entry name" value="DUF3857"/>
</dbReference>
<dbReference type="Proteomes" id="UP000182510">
    <property type="component" value="Chromosome"/>
</dbReference>
<feature type="domain" description="DUF3857" evidence="1">
    <location>
        <begin position="67"/>
        <end position="195"/>
    </location>
</feature>
<dbReference type="AlphaFoldDB" id="A0A1L3J582"/>
<dbReference type="Gene3D" id="3.10.620.30">
    <property type="match status" value="1"/>
</dbReference>
<protein>
    <recommendedName>
        <fullName evidence="1">DUF3857 domain-containing protein</fullName>
    </recommendedName>
</protein>
<evidence type="ECO:0000313" key="2">
    <source>
        <dbReference type="EMBL" id="APG60263.1"/>
    </source>
</evidence>
<evidence type="ECO:0000259" key="1">
    <source>
        <dbReference type="Pfam" id="PF12969"/>
    </source>
</evidence>
<dbReference type="STRING" id="1913577.LPB144_07510"/>
<gene>
    <name evidence="2" type="ORF">LPB144_07510</name>
</gene>
<evidence type="ECO:0000313" key="3">
    <source>
        <dbReference type="Proteomes" id="UP000182510"/>
    </source>
</evidence>
<reference evidence="2 3" key="1">
    <citation type="submission" date="2016-11" db="EMBL/GenBank/DDBJ databases">
        <title>Gramella sp. LPB0144 isolated from marine environment.</title>
        <authorList>
            <person name="Kim E."/>
            <person name="Yi H."/>
        </authorList>
    </citation>
    <scope>NUCLEOTIDE SEQUENCE [LARGE SCALE GENOMIC DNA]</scope>
    <source>
        <strain evidence="2 3">LPB0144</strain>
    </source>
</reference>
<dbReference type="EMBL" id="CP018153">
    <property type="protein sequence ID" value="APG60263.1"/>
    <property type="molecule type" value="Genomic_DNA"/>
</dbReference>
<dbReference type="OrthoDB" id="98874at2"/>
<organism evidence="2 3">
    <name type="scientific">Christiangramia salexigens</name>
    <dbReference type="NCBI Taxonomy" id="1913577"/>
    <lineage>
        <taxon>Bacteria</taxon>
        <taxon>Pseudomonadati</taxon>
        <taxon>Bacteroidota</taxon>
        <taxon>Flavobacteriia</taxon>
        <taxon>Flavobacteriales</taxon>
        <taxon>Flavobacteriaceae</taxon>
        <taxon>Christiangramia</taxon>
    </lineage>
</organism>
<dbReference type="Gene3D" id="2.60.40.3140">
    <property type="match status" value="1"/>
</dbReference>
<dbReference type="KEGG" id="grl:LPB144_07510"/>
<keyword evidence="3" id="KW-1185">Reference proteome</keyword>
<proteinExistence type="predicted"/>